<evidence type="ECO:0000259" key="1">
    <source>
        <dbReference type="PROSITE" id="PS51819"/>
    </source>
</evidence>
<dbReference type="PROSITE" id="PS51819">
    <property type="entry name" value="VOC"/>
    <property type="match status" value="1"/>
</dbReference>
<dbReference type="SUPFAM" id="SSF54593">
    <property type="entry name" value="Glyoxalase/Bleomycin resistance protein/Dihydroxybiphenyl dioxygenase"/>
    <property type="match status" value="1"/>
</dbReference>
<dbReference type="InterPro" id="IPR037523">
    <property type="entry name" value="VOC_core"/>
</dbReference>
<evidence type="ECO:0000313" key="2">
    <source>
        <dbReference type="EMBL" id="TFC15666.1"/>
    </source>
</evidence>
<organism evidence="2 3">
    <name type="scientific">Cryobacterium algoritolerans</name>
    <dbReference type="NCBI Taxonomy" id="1259184"/>
    <lineage>
        <taxon>Bacteria</taxon>
        <taxon>Bacillati</taxon>
        <taxon>Actinomycetota</taxon>
        <taxon>Actinomycetes</taxon>
        <taxon>Micrococcales</taxon>
        <taxon>Microbacteriaceae</taxon>
        <taxon>Cryobacterium</taxon>
    </lineage>
</organism>
<comment type="caution">
    <text evidence="2">The sequence shown here is derived from an EMBL/GenBank/DDBJ whole genome shotgun (WGS) entry which is preliminary data.</text>
</comment>
<dbReference type="Gene3D" id="3.10.180.10">
    <property type="entry name" value="2,3-Dihydroxybiphenyl 1,2-Dioxygenase, domain 1"/>
    <property type="match status" value="1"/>
</dbReference>
<dbReference type="OrthoDB" id="9798430at2"/>
<name>A0A4V3IF15_9MICO</name>
<proteinExistence type="predicted"/>
<dbReference type="Proteomes" id="UP000298412">
    <property type="component" value="Unassembled WGS sequence"/>
</dbReference>
<dbReference type="InterPro" id="IPR029068">
    <property type="entry name" value="Glyas_Bleomycin-R_OHBP_Dase"/>
</dbReference>
<reference evidence="2 3" key="1">
    <citation type="submission" date="2019-03" db="EMBL/GenBank/DDBJ databases">
        <title>Genomics of glacier-inhabiting Cryobacterium strains.</title>
        <authorList>
            <person name="Liu Q."/>
            <person name="Xin Y.-H."/>
        </authorList>
    </citation>
    <scope>NUCLEOTIDE SEQUENCE [LARGE SCALE GENOMIC DNA]</scope>
    <source>
        <strain evidence="2 3">MDT1-3</strain>
    </source>
</reference>
<keyword evidence="3" id="KW-1185">Reference proteome</keyword>
<sequence>MKITRVSAQVRNTRSAAEFFENVLGLGAESIPGAVGVRIGTTLLELVENPEAEGDHHFAVTIPSNKFAEAKQWLQQRAVLLGTPQSDEFEGPPGWNARSLYFSGPDRSVFELIIRRDLDNATTGPFSSDDLLCISEVGVASPNVVASATFLTEAADVPSYGADPESSFSPVGDTDGLLILVSPRRAWFPTTDRLATASPIAIDATGHRPGVFSLGVGGTLHIRPSS</sequence>
<accession>A0A4V3IF15</accession>
<dbReference type="CDD" id="cd06587">
    <property type="entry name" value="VOC"/>
    <property type="match status" value="1"/>
</dbReference>
<dbReference type="AlphaFoldDB" id="A0A4V3IF15"/>
<dbReference type="RefSeq" id="WP_134566853.1">
    <property type="nucleotide sequence ID" value="NZ_SOFP01000045.1"/>
</dbReference>
<feature type="domain" description="VOC" evidence="1">
    <location>
        <begin position="2"/>
        <end position="115"/>
    </location>
</feature>
<gene>
    <name evidence="2" type="ORF">E3O19_08200</name>
</gene>
<dbReference type="EMBL" id="SOFP01000045">
    <property type="protein sequence ID" value="TFC15666.1"/>
    <property type="molecule type" value="Genomic_DNA"/>
</dbReference>
<protein>
    <recommendedName>
        <fullName evidence="1">VOC domain-containing protein</fullName>
    </recommendedName>
</protein>
<evidence type="ECO:0000313" key="3">
    <source>
        <dbReference type="Proteomes" id="UP000298412"/>
    </source>
</evidence>